<evidence type="ECO:0000259" key="5">
    <source>
        <dbReference type="SMART" id="SM01216"/>
    </source>
</evidence>
<keyword evidence="2" id="KW-0472">Membrane</keyword>
<gene>
    <name evidence="6" type="ORF">LAESUDRAFT_638973</name>
</gene>
<dbReference type="PANTHER" id="PTHR15678:SF6">
    <property type="entry name" value="BRIDGE-LIKE LIPID TRANSFER PROTEIN FAMILY MEMBER 2"/>
    <property type="match status" value="1"/>
</dbReference>
<feature type="compositionally biased region" description="Basic and acidic residues" evidence="1">
    <location>
        <begin position="2653"/>
        <end position="2676"/>
    </location>
</feature>
<feature type="domain" description="FMP27/BLTP2/Hobbit GFWDK motif-containing RBG unit" evidence="3">
    <location>
        <begin position="1347"/>
        <end position="1499"/>
    </location>
</feature>
<dbReference type="OrthoDB" id="1562405at2759"/>
<evidence type="ECO:0008006" key="8">
    <source>
        <dbReference type="Google" id="ProtNLM"/>
    </source>
</evidence>
<dbReference type="InParanoid" id="A0A165I2K6"/>
<evidence type="ECO:0000259" key="3">
    <source>
        <dbReference type="SMART" id="SM01214"/>
    </source>
</evidence>
<dbReference type="RefSeq" id="XP_040770017.1">
    <property type="nucleotide sequence ID" value="XM_040903509.1"/>
</dbReference>
<evidence type="ECO:0000256" key="1">
    <source>
        <dbReference type="SAM" id="MobiDB-lite"/>
    </source>
</evidence>
<dbReference type="EMBL" id="KV427605">
    <property type="protein sequence ID" value="KZT12507.1"/>
    <property type="molecule type" value="Genomic_DNA"/>
</dbReference>
<evidence type="ECO:0000313" key="7">
    <source>
        <dbReference type="Proteomes" id="UP000076871"/>
    </source>
</evidence>
<feature type="compositionally biased region" description="Low complexity" evidence="1">
    <location>
        <begin position="2795"/>
        <end position="2816"/>
    </location>
</feature>
<feature type="domain" description="FMP27 SW motif-containing RBG unit" evidence="4">
    <location>
        <begin position="1227"/>
        <end position="1329"/>
    </location>
</feature>
<keyword evidence="2" id="KW-0812">Transmembrane</keyword>
<dbReference type="InterPro" id="IPR019441">
    <property type="entry name" value="FMP27/BLTP2/Hobbit_GFWDK_RBG"/>
</dbReference>
<dbReference type="GeneID" id="63820540"/>
<feature type="region of interest" description="Disordered" evidence="1">
    <location>
        <begin position="2573"/>
        <end position="2599"/>
    </location>
</feature>
<reference evidence="6 7" key="1">
    <citation type="journal article" date="2016" name="Mol. Biol. Evol.">
        <title>Comparative Genomics of Early-Diverging Mushroom-Forming Fungi Provides Insights into the Origins of Lignocellulose Decay Capabilities.</title>
        <authorList>
            <person name="Nagy L.G."/>
            <person name="Riley R."/>
            <person name="Tritt A."/>
            <person name="Adam C."/>
            <person name="Daum C."/>
            <person name="Floudas D."/>
            <person name="Sun H."/>
            <person name="Yadav J.S."/>
            <person name="Pangilinan J."/>
            <person name="Larsson K.H."/>
            <person name="Matsuura K."/>
            <person name="Barry K."/>
            <person name="Labutti K."/>
            <person name="Kuo R."/>
            <person name="Ohm R.A."/>
            <person name="Bhattacharya S.S."/>
            <person name="Shirouzu T."/>
            <person name="Yoshinaga Y."/>
            <person name="Martin F.M."/>
            <person name="Grigoriev I.V."/>
            <person name="Hibbett D.S."/>
        </authorList>
    </citation>
    <scope>NUCLEOTIDE SEQUENCE [LARGE SCALE GENOMIC DNA]</scope>
    <source>
        <strain evidence="6 7">93-53</strain>
    </source>
</reference>
<proteinExistence type="predicted"/>
<feature type="compositionally biased region" description="Polar residues" evidence="1">
    <location>
        <begin position="2639"/>
        <end position="2652"/>
    </location>
</feature>
<dbReference type="SMART" id="SM01215">
    <property type="entry name" value="Fmp27_SW"/>
    <property type="match status" value="1"/>
</dbReference>
<dbReference type="PANTHER" id="PTHR15678">
    <property type="entry name" value="ANTIGEN MLAA-22-RELATED"/>
    <property type="match status" value="1"/>
</dbReference>
<evidence type="ECO:0000256" key="2">
    <source>
        <dbReference type="SAM" id="Phobius"/>
    </source>
</evidence>
<dbReference type="InterPro" id="IPR021369">
    <property type="entry name" value="DUF2985"/>
</dbReference>
<dbReference type="InterPro" id="IPR045167">
    <property type="entry name" value="Hobbit"/>
</dbReference>
<sequence length="3409" mass="380928">MLLSFLSALLLDVPAGSSVWAIIIIWAVRIVSLSLLFRTLVGPSIVRIVSKRLRIQSISLRSIKGVYFRTGSGTWRVERIGLSYHRRSPATASRFSVVVQGLKLELAHGEKETSLGPSLSRKRMDLPPSRLISMMHLSGALIWSTIHSAYNLLDPYLRPALRTFLVAALRLAIRALPALTHVVDFELDSAVVTLSALPGLELAVKQAKLHTKVSLLSLASEVVPAGTARFDHRRHKRLNSVADWNARLTNSLRRTWDRAWGATQVTASVSLRVKCITGSVPPDLLKDLPPEPARESFIKVPKTHFTASVRIDPHRAIEPHSVELSLGVDSVQVQTDVVQQLLKILKLSKAGHVSSDSSRESPVVITPATPPAFNKRRSTWSSPMSPGSPFMEALSSEAQIHRTGYQATNVRFRVYRFVLLLTVTQLRLSTLKSVDVRIVTLTLRHCPARLEKDVAQTFEATLRDLHLNAGLSHPDTNAVHRAWLGSKSVSNDGSSADVYRADISTSLFSLDQSGYGAVIDHLRVISAGPIQLNTLVSQWPSPWLSCSSFLCGDPNSQLLGIHVDLGDVQITQRLEVFHALLAREKPQRQDADKPPLPTVISSVPRIVFGFKVGPIVARLISPTSYSDKGPFALEARTDGIVASAHSHYRSLPDRHIGSTNYDHTTVQMDVDFACTLHSTFVVVCYGSNMNGRHSIEQSPEFTTYPGDRILSLDAVELFGHGSAIGEMADTAGSSITLDLLSFFTDVQCSSDVLSIELWQPDVIKAIARVVNLSERAVKTSTPSTPRYALDQLPFGVSAAIAIGRLIVFVTAPDLAPNEDLGISRGIALHTCVAASYCAVHGRHTERMSNLLPRGQKRLRLSLPTEAILKAVSGTTVPAATPNNRVLVGLSLRRTVVRDTVATQFAADDSYSAEDGSADSPPNEFLRINDVEIDVILCGTRQSTFYVPGIKDDLLVNVSVTQIRGSLRLVHLYHALLAARTLKSLFPSHVKPYREEPLPSTLSLNVQCDVKDVQLLCELPMSSNVFIRISYLRCQNRPENRVNVKWDNIIMAVAVKTTRDGVHEEEWEELAHLSDWHITVPLLEDPLTILVEGDSGLLRIPFDFVLADLILSINLTIKSAKHLARMVTLGRFEEPPAPEPEEAKIAPNISCKIRSLIVEAAEEAMESKLGIIWRTGFEAARVRQEREEAFQAKVATISKTDTAQPTSKPHGIDSDFHFTSKHTVSIRDARERLSQVHSVAWRSAFLKARASQIARERRYFHQTAGARFHGDASDSLVTVKPPTAYPPLFRLVLDSLSLNLSAPAPLVERVPHFLHDVGNGLPKDTQFSLLIPLHINFTLASLRFTYREYPLPLLCVPRCTADDSAALVFDSDLVIAEEMGSDASVEWFPSEIVEVNSGVHGASPLFIHVPKTIMPVKTYALPTLRVLTDNTTDFAWGVSYGPATQDLMRVIDTLSHAPRDPSPPIGFWDKLRLVFHWRIDVSFQHDVHFHMKGSRDPHELGGTGAGFALCWQGNPRLLIGQPNEQQELVQLVSNSMLIIIPNVQDTWGTNVHLPSASAAPFFTYSSRQSRDFKVCAKLSSGVRFGVGCVLEHSCGPECPKCSGKPFDRDCRFFDFRPHYSVKPENKQRRPEYKAIDDSYNGFRSDFIHLSISLTSALYRDKDLSTQKASSVHLSPELFEHFWAWWSLFDGTLSLPIRQGSYYSHKRPLSPKLGQHLATLKYRISIAQLFLSHVYVDNSKDAWADGVTPFVGIKALIDHFQADMHQRDQETAHVTEGNTQSAHHKAFYAVEVVMKSLDLRSMLAVFPEPLKQQVHTESAPLMSNYRTQIKTDPVPADSVWIDYDDFDDTRWSPSTSPTVHLLSAAFCPHFTYFKRTRETLLDVSPTQLVKSKFGTEDTHVCSLGKELSVTQIQIALAGLRIKKLQRRLSQCLGSTGRHDGARDADPSLDSPGSVDGNASDLRKKIKLLNNYVSHLHKEDSAANASTSHGIRSYDMPTDAVSADEWAEFDNVYQVHSPQVFLDHVVRDIMMQYYYCSRTKRSVEYHMAARAVKFIRDQAKTALADLLQEPGQTRGPVSSAQAAAIAVRNFLGRDGMSDTIVDTTEDSVWDNAKPIDPLNGWTEGVTLRRSHFCLLLKPQIVLRREGTSDPDPESVCVLTAVQGKLKSFAILDEANVDDPVIGKIMNRHVLAFEQSRNFASITGLQTFSPSVTNQSGKGSVPLEVLIDLRCENSAFDRLVPQTDASFQYDKFNRLRLRNKITTIARTSQDSNDQHDHLQDQTDLIRLHIPRFTVSANDGHFQAISNIVTKLVLFSDAALKERSDKLERLLFKYDFTNMGLAADVVLNMQARLRHALEIRRQAMQTLQGSGDEGQVEIYKVDAHILMLAEELNLIFDAIQLSQDKANEHPEKKSALLLHASSSEISWRMLDHQDQLLAKLAVRNIHFYWLSQQDSSTVNNLVVGDLQAYDGSANAQWTEILSKSDEPATHPLVKKKLFVVADWTVLPPVGGITIYENFEITFHPMRLQIDTRVGKKIMEYIWPARKHRSNSEEVQSFEPLLDSTTEEGESNIVVVPESPDDVHRSSWDVSPRKSVDSNRLAASPMRKLGASRSVTDLRNTRSETLKAPRLHRTKSTDALVTVSTPSRSFTNQTIKNGSDSRDKSASSRNKQEVDDATEMKTRSSQKTFVRVRVNSLHLLLSIAKEDSFLCRDARIRTRDLEYRNQTSSFEELVDQFIPSGRNWRGWIKMAFQQPLVPVLPVARELISKTKWIQPRVHHTQTAEDHQRSSTPTLLLPFQARTSSTNSATSSDSTATGSRSSTIDLRRHRAKSPFPLHKNPTPVISPDFTAEPEPLPDANADNSSMRRIARPRVLSVFRRRHGNPARSSIDSDASANSVSQHIMSMTRTSRAGPSSSRMMSEDDREPFLASGATEGRPRRRHTLSDMGYGRVEDDMISLNGLQTEVLIPRDDEGRGRVGSALSLPRSDTSCYDEVWDGEHHSDDIVEHLDVIDPQIATVATLTNAANSIVIPPLDFYSHKPVVVLPRRRQRRRGDAEKAEPAGDQDSLDMHVEDVLRKRDRFRRVMRGVWSFMKTRMSCNRIRCTVVTVFWGSALVLFLARFINVHNDNTQNFWIELCQQILTGFFSLPSIGLMPFRIVDTYRICKICYYQRKTAKLRQKAGLPALYDKNDLPDPKYDANYVPVLSDEEQVDLHYQQLKFMQAQTWYRPHGTQTHRAFPIDVALWICIMNDLNSVFQCLLSGCMWSMDRFIRPAWTTATTLPLSFLAGIVAGFLIYWGGRKTKRVKEVTERLRMALAMEDSPSDADPECPTIATAGEGASMPDAPLICQSTQTLPDQQMVQCIDYAEETIKNDNVERDQIVGMPSTRLTPMFPDIRIVDEMSVPPAELLSEDGVTR</sequence>
<feature type="domain" description="FMP27 WPPW motif-containing RBG unit" evidence="5">
    <location>
        <begin position="1750"/>
        <end position="2222"/>
    </location>
</feature>
<name>A0A165I2K6_9APHY</name>
<evidence type="ECO:0000259" key="4">
    <source>
        <dbReference type="SMART" id="SM01215"/>
    </source>
</evidence>
<dbReference type="InterPro" id="IPR019415">
    <property type="entry name" value="FMP27_SW_RBG"/>
</dbReference>
<organism evidence="6 7">
    <name type="scientific">Laetiporus sulphureus 93-53</name>
    <dbReference type="NCBI Taxonomy" id="1314785"/>
    <lineage>
        <taxon>Eukaryota</taxon>
        <taxon>Fungi</taxon>
        <taxon>Dikarya</taxon>
        <taxon>Basidiomycota</taxon>
        <taxon>Agaricomycotina</taxon>
        <taxon>Agaricomycetes</taxon>
        <taxon>Polyporales</taxon>
        <taxon>Laetiporus</taxon>
    </lineage>
</organism>
<keyword evidence="7" id="KW-1185">Reference proteome</keyword>
<dbReference type="STRING" id="1314785.A0A165I2K6"/>
<feature type="region of interest" description="Disordered" evidence="1">
    <location>
        <begin position="1931"/>
        <end position="1955"/>
    </location>
</feature>
<accession>A0A165I2K6</accession>
<feature type="compositionally biased region" description="Basic and acidic residues" evidence="1">
    <location>
        <begin position="2575"/>
        <end position="2591"/>
    </location>
</feature>
<keyword evidence="2" id="KW-1133">Transmembrane helix</keyword>
<feature type="region of interest" description="Disordered" evidence="1">
    <location>
        <begin position="2639"/>
        <end position="2679"/>
    </location>
</feature>
<dbReference type="Proteomes" id="UP000076871">
    <property type="component" value="Unassembled WGS sequence"/>
</dbReference>
<dbReference type="Pfam" id="PF11204">
    <property type="entry name" value="DUF2985"/>
    <property type="match status" value="1"/>
</dbReference>
<feature type="compositionally biased region" description="Polar residues" evidence="1">
    <location>
        <begin position="2899"/>
        <end position="2912"/>
    </location>
</feature>
<dbReference type="InterPro" id="IPR019449">
    <property type="entry name" value="FMP27_WPPW_RBG"/>
</dbReference>
<dbReference type="SMART" id="SM01216">
    <property type="entry name" value="Fmp27_WPPW"/>
    <property type="match status" value="1"/>
</dbReference>
<feature type="compositionally biased region" description="Basic and acidic residues" evidence="1">
    <location>
        <begin position="1934"/>
        <end position="1943"/>
    </location>
</feature>
<feature type="region of interest" description="Disordered" evidence="1">
    <location>
        <begin position="2795"/>
        <end position="2837"/>
    </location>
</feature>
<evidence type="ECO:0000313" key="6">
    <source>
        <dbReference type="EMBL" id="KZT12507.1"/>
    </source>
</evidence>
<feature type="transmembrane region" description="Helical" evidence="2">
    <location>
        <begin position="3266"/>
        <end position="3290"/>
    </location>
</feature>
<dbReference type="SMART" id="SM01214">
    <property type="entry name" value="Fmp27_GFWDK"/>
    <property type="match status" value="1"/>
</dbReference>
<feature type="transmembrane region" description="Helical" evidence="2">
    <location>
        <begin position="31"/>
        <end position="49"/>
    </location>
</feature>
<protein>
    <recommendedName>
        <fullName evidence="8">Golgi-body localization protein domain-containing protein</fullName>
    </recommendedName>
</protein>
<feature type="region of interest" description="Disordered" evidence="1">
    <location>
        <begin position="2899"/>
        <end position="2936"/>
    </location>
</feature>
<feature type="transmembrane region" description="Helical" evidence="2">
    <location>
        <begin position="131"/>
        <end position="153"/>
    </location>
</feature>
<dbReference type="Pfam" id="PF10344">
    <property type="entry name" value="Hobbit"/>
    <property type="match status" value="1"/>
</dbReference>